<accession>A0AA43QT71</accession>
<dbReference type="AlphaFoldDB" id="A0AA43QT71"/>
<organism evidence="3 4">
    <name type="scientific">Ramalina farinacea</name>
    <dbReference type="NCBI Taxonomy" id="258253"/>
    <lineage>
        <taxon>Eukaryota</taxon>
        <taxon>Fungi</taxon>
        <taxon>Dikarya</taxon>
        <taxon>Ascomycota</taxon>
        <taxon>Pezizomycotina</taxon>
        <taxon>Lecanoromycetes</taxon>
        <taxon>OSLEUM clade</taxon>
        <taxon>Lecanoromycetidae</taxon>
        <taxon>Lecanorales</taxon>
        <taxon>Lecanorineae</taxon>
        <taxon>Ramalinaceae</taxon>
        <taxon>Ramalina</taxon>
    </lineage>
</organism>
<feature type="region of interest" description="Disordered" evidence="2">
    <location>
        <begin position="1"/>
        <end position="32"/>
    </location>
</feature>
<reference evidence="3" key="1">
    <citation type="journal article" date="2023" name="Genome Biol. Evol.">
        <title>First Whole Genome Sequence and Flow Cytometry Genome Size Data for the Lichen-Forming Fungus Ramalina farinacea (Ascomycota).</title>
        <authorList>
            <person name="Llewellyn T."/>
            <person name="Mian S."/>
            <person name="Hill R."/>
            <person name="Leitch I.J."/>
            <person name="Gaya E."/>
        </authorList>
    </citation>
    <scope>NUCLEOTIDE SEQUENCE</scope>
    <source>
        <strain evidence="3">LIQ254RAFAR</strain>
    </source>
</reference>
<proteinExistence type="inferred from homology"/>
<dbReference type="PANTHER" id="PTHR33365">
    <property type="entry name" value="YALI0B05434P"/>
    <property type="match status" value="1"/>
</dbReference>
<feature type="compositionally biased region" description="Basic and acidic residues" evidence="2">
    <location>
        <begin position="16"/>
        <end position="29"/>
    </location>
</feature>
<dbReference type="Pfam" id="PF11807">
    <property type="entry name" value="UstYa"/>
    <property type="match status" value="1"/>
</dbReference>
<sequence length="334" mass="38068">MLSSSPGSSEGIDIESSTKEAECNHREGQRNTSLPRHLSISKVHFLTLANLLIFMSSVALFASIPYRSSNQLNEALKQVSSYCMATRSLRIILSLTHPLAPILDDMEIGLVDKQVQGTLFPSLDPLLGRRAPGPETDEEWQNYEIQRNFVLSRDQVEKLGKDPAKTAKYPEALFGFGDEAYIGGMDIFHQIHCFDAIRKEAFKDYYWDGERYHLEMYGPETGPPKRKHSEIFWLHLRHCTDIILQSLMCSADAGMTTYMWLETQEKPFPDFSVNRKCTNFDALEQWRNENAVDIDQVAQVRKPEGANETPIGDLYWKLYGNETSAGDMTHHPAW</sequence>
<evidence type="ECO:0000313" key="4">
    <source>
        <dbReference type="Proteomes" id="UP001161017"/>
    </source>
</evidence>
<dbReference type="InterPro" id="IPR021765">
    <property type="entry name" value="UstYa-like"/>
</dbReference>
<dbReference type="GO" id="GO:0043386">
    <property type="term" value="P:mycotoxin biosynthetic process"/>
    <property type="evidence" value="ECO:0007669"/>
    <property type="project" value="InterPro"/>
</dbReference>
<evidence type="ECO:0000256" key="2">
    <source>
        <dbReference type="SAM" id="MobiDB-lite"/>
    </source>
</evidence>
<gene>
    <name evidence="3" type="ORF">OHK93_002962</name>
</gene>
<comment type="caution">
    <text evidence="3">The sequence shown here is derived from an EMBL/GenBank/DDBJ whole genome shotgun (WGS) entry which is preliminary data.</text>
</comment>
<protein>
    <submittedName>
        <fullName evidence="3">Uncharacterized protein</fullName>
    </submittedName>
</protein>
<evidence type="ECO:0000256" key="1">
    <source>
        <dbReference type="ARBA" id="ARBA00035112"/>
    </source>
</evidence>
<dbReference type="Proteomes" id="UP001161017">
    <property type="component" value="Unassembled WGS sequence"/>
</dbReference>
<comment type="similarity">
    <text evidence="1">Belongs to the ustYa family.</text>
</comment>
<name>A0AA43QT71_9LECA</name>
<keyword evidence="4" id="KW-1185">Reference proteome</keyword>
<evidence type="ECO:0000313" key="3">
    <source>
        <dbReference type="EMBL" id="MDI1491752.1"/>
    </source>
</evidence>
<dbReference type="PANTHER" id="PTHR33365:SF14">
    <property type="entry name" value="TAT PATHWAY SIGNAL SEQUENCE"/>
    <property type="match status" value="1"/>
</dbReference>
<dbReference type="EMBL" id="JAPUFD010000015">
    <property type="protein sequence ID" value="MDI1491752.1"/>
    <property type="molecule type" value="Genomic_DNA"/>
</dbReference>